<dbReference type="InParanoid" id="N1JF11"/>
<gene>
    <name evidence="2" type="ORF">BGHDH14_bgh00521</name>
</gene>
<dbReference type="AlphaFoldDB" id="N1JF11"/>
<dbReference type="HOGENOM" id="CLU_018153_8_2_1"/>
<accession>N1JF11</accession>
<proteinExistence type="predicted"/>
<evidence type="ECO:0000313" key="2">
    <source>
        <dbReference type="EMBL" id="CCU81803.1"/>
    </source>
</evidence>
<feature type="compositionally biased region" description="Basic residues" evidence="1">
    <location>
        <begin position="1"/>
        <end position="10"/>
    </location>
</feature>
<keyword evidence="3" id="KW-1185">Reference proteome</keyword>
<dbReference type="EMBL" id="CAUH01005480">
    <property type="protein sequence ID" value="CCU81803.1"/>
    <property type="molecule type" value="Genomic_DNA"/>
</dbReference>
<reference evidence="2 3" key="1">
    <citation type="journal article" date="2010" name="Science">
        <title>Genome expansion and gene loss in powdery mildew fungi reveal tradeoffs in extreme parasitism.</title>
        <authorList>
            <person name="Spanu P.D."/>
            <person name="Abbott J.C."/>
            <person name="Amselem J."/>
            <person name="Burgis T.A."/>
            <person name="Soanes D.M."/>
            <person name="Stueber K."/>
            <person name="Ver Loren van Themaat E."/>
            <person name="Brown J.K.M."/>
            <person name="Butcher S.A."/>
            <person name="Gurr S.J."/>
            <person name="Lebrun M.-H."/>
            <person name="Ridout C.J."/>
            <person name="Schulze-Lefert P."/>
            <person name="Talbot N.J."/>
            <person name="Ahmadinejad N."/>
            <person name="Ametz C."/>
            <person name="Barton G.R."/>
            <person name="Benjdia M."/>
            <person name="Bidzinski P."/>
            <person name="Bindschedler L.V."/>
            <person name="Both M."/>
            <person name="Brewer M.T."/>
            <person name="Cadle-Davidson L."/>
            <person name="Cadle-Davidson M.M."/>
            <person name="Collemare J."/>
            <person name="Cramer R."/>
            <person name="Frenkel O."/>
            <person name="Godfrey D."/>
            <person name="Harriman J."/>
            <person name="Hoede C."/>
            <person name="King B.C."/>
            <person name="Klages S."/>
            <person name="Kleemann J."/>
            <person name="Knoll D."/>
            <person name="Koti P.S."/>
            <person name="Kreplak J."/>
            <person name="Lopez-Ruiz F.J."/>
            <person name="Lu X."/>
            <person name="Maekawa T."/>
            <person name="Mahanil S."/>
            <person name="Micali C."/>
            <person name="Milgroom M.G."/>
            <person name="Montana G."/>
            <person name="Noir S."/>
            <person name="O'Connell R.J."/>
            <person name="Oberhaensli S."/>
            <person name="Parlange F."/>
            <person name="Pedersen C."/>
            <person name="Quesneville H."/>
            <person name="Reinhardt R."/>
            <person name="Rott M."/>
            <person name="Sacristan S."/>
            <person name="Schmidt S.M."/>
            <person name="Schoen M."/>
            <person name="Skamnioti P."/>
            <person name="Sommer H."/>
            <person name="Stephens A."/>
            <person name="Takahara H."/>
            <person name="Thordal-Christensen H."/>
            <person name="Vigouroux M."/>
            <person name="Wessling R."/>
            <person name="Wicker T."/>
            <person name="Panstruga R."/>
        </authorList>
    </citation>
    <scope>NUCLEOTIDE SEQUENCE [LARGE SCALE GENOMIC DNA]</scope>
    <source>
        <strain evidence="2">DH14</strain>
    </source>
</reference>
<protein>
    <submittedName>
        <fullName evidence="2">EKA-like protein</fullName>
    </submittedName>
</protein>
<dbReference type="Proteomes" id="UP000015441">
    <property type="component" value="Unassembled WGS sequence"/>
</dbReference>
<organism evidence="2 3">
    <name type="scientific">Blumeria graminis f. sp. hordei (strain DH14)</name>
    <name type="common">Barley powdery mildew</name>
    <name type="synonym">Oidium monilioides f. sp. hordei</name>
    <dbReference type="NCBI Taxonomy" id="546991"/>
    <lineage>
        <taxon>Eukaryota</taxon>
        <taxon>Fungi</taxon>
        <taxon>Dikarya</taxon>
        <taxon>Ascomycota</taxon>
        <taxon>Pezizomycotina</taxon>
        <taxon>Leotiomycetes</taxon>
        <taxon>Erysiphales</taxon>
        <taxon>Erysiphaceae</taxon>
        <taxon>Blumeria</taxon>
        <taxon>Blumeria hordei</taxon>
    </lineage>
</organism>
<evidence type="ECO:0000256" key="1">
    <source>
        <dbReference type="SAM" id="MobiDB-lite"/>
    </source>
</evidence>
<feature type="region of interest" description="Disordered" evidence="1">
    <location>
        <begin position="1"/>
        <end position="120"/>
    </location>
</feature>
<comment type="caution">
    <text evidence="2">The sequence shown here is derived from an EMBL/GenBank/DDBJ whole genome shotgun (WGS) entry which is preliminary data.</text>
</comment>
<sequence>MPPVRKKRPNAKLNNTRVHPRALEQLPGLAQSPKCAEMSKISTKGKEKALLAVTEPDTDMIGSVETVEEIPQPPSVPHGIGESPKSPPTASKPSENAAPISAPKSTSQPKAASKAEYPPELRPIVEAEQRRAAETAANLALCSAAISGVEATLLPLTNGSNRQFVDSMRVYLRAAIAKYLTTGPATTPPVLPSSLLA</sequence>
<name>N1JF11_BLUG1</name>
<evidence type="ECO:0000313" key="3">
    <source>
        <dbReference type="Proteomes" id="UP000015441"/>
    </source>
</evidence>